<dbReference type="Gene3D" id="3.40.50.2000">
    <property type="entry name" value="Glycogen Phosphorylase B"/>
    <property type="match status" value="1"/>
</dbReference>
<keyword evidence="2" id="KW-1185">Reference proteome</keyword>
<proteinExistence type="predicted"/>
<dbReference type="PANTHER" id="PTHR46656">
    <property type="entry name" value="PUTATIVE-RELATED"/>
    <property type="match status" value="1"/>
</dbReference>
<protein>
    <submittedName>
        <fullName evidence="1">Glycosyltransferase family 4 protein</fullName>
    </submittedName>
</protein>
<dbReference type="EMBL" id="CP071182">
    <property type="protein sequence ID" value="QSO46370.1"/>
    <property type="molecule type" value="Genomic_DNA"/>
</dbReference>
<dbReference type="AlphaFoldDB" id="A0A9X7Z6L0"/>
<sequence>MQVVFQDYFLTSTGFGNAAREIAFAMEDMGVNIKVDVLGPRGTRFPAEILERIQRLEAKPLERDRVLLTLELHPEKGVSGFRKMIIYKMFETNKAPKIFVSGCNSFDAVIVPNQFNKQAFRAGGVNVPIYIANYGVNSELFTPTGLKHRWNEPDDVFIFLSVFGWSQKKGPDVLLRAFLEEFHPDERVVLVIKTFGRGIQDFPWEWYDEINESVQKPDKPSVRLVVEDFTPEQMATIYRGADCFVLPSRGEGVCLPILESMACEVPVIATGWGGFIDFFGPSSGYHIPYTMVKTSPQWFSPVYGPDQMWADPDAHALQTLMRRVFTLRDEARQKAGHARKLAEQWTWKRTAEQFIQAIEATVGHSIH</sequence>
<name>A0A9X7Z6L0_9BACL</name>
<dbReference type="CDD" id="cd03801">
    <property type="entry name" value="GT4_PimA-like"/>
    <property type="match status" value="1"/>
</dbReference>
<evidence type="ECO:0000313" key="2">
    <source>
        <dbReference type="Proteomes" id="UP000663505"/>
    </source>
</evidence>
<reference evidence="1 2" key="1">
    <citation type="submission" date="2021-02" db="EMBL/GenBank/DDBJ databases">
        <title>Alicyclobacillus curvatus sp. nov. and Alicyclobacillus mengziensis sp. nov., two acidophilic bacteria isolated from acid mine drainage.</title>
        <authorList>
            <person name="Huang Y."/>
        </authorList>
    </citation>
    <scope>NUCLEOTIDE SEQUENCE [LARGE SCALE GENOMIC DNA]</scope>
    <source>
        <strain evidence="1 2">S30H14</strain>
    </source>
</reference>
<accession>A0A9X7Z6L0</accession>
<dbReference type="PANTHER" id="PTHR46656:SF3">
    <property type="entry name" value="PUTATIVE-RELATED"/>
    <property type="match status" value="1"/>
</dbReference>
<dbReference type="Proteomes" id="UP000663505">
    <property type="component" value="Chromosome"/>
</dbReference>
<dbReference type="RefSeq" id="WP_206655739.1">
    <property type="nucleotide sequence ID" value="NZ_CP071182.1"/>
</dbReference>
<dbReference type="SUPFAM" id="SSF53756">
    <property type="entry name" value="UDP-Glycosyltransferase/glycogen phosphorylase"/>
    <property type="match status" value="1"/>
</dbReference>
<dbReference type="KEGG" id="afx:JZ786_18045"/>
<organism evidence="1 2">
    <name type="scientific">Alicyclobacillus mengziensis</name>
    <dbReference type="NCBI Taxonomy" id="2931921"/>
    <lineage>
        <taxon>Bacteria</taxon>
        <taxon>Bacillati</taxon>
        <taxon>Bacillota</taxon>
        <taxon>Bacilli</taxon>
        <taxon>Bacillales</taxon>
        <taxon>Alicyclobacillaceae</taxon>
        <taxon>Alicyclobacillus</taxon>
    </lineage>
</organism>
<dbReference type="Pfam" id="PF13692">
    <property type="entry name" value="Glyco_trans_1_4"/>
    <property type="match status" value="1"/>
</dbReference>
<evidence type="ECO:0000313" key="1">
    <source>
        <dbReference type="EMBL" id="QSO46370.1"/>
    </source>
</evidence>
<gene>
    <name evidence="1" type="ORF">JZ786_18045</name>
</gene>